<dbReference type="EMBL" id="BSNS01000011">
    <property type="protein sequence ID" value="GLQ55268.1"/>
    <property type="molecule type" value="Genomic_DNA"/>
</dbReference>
<dbReference type="Gene3D" id="1.20.5.1930">
    <property type="match status" value="1"/>
</dbReference>
<organism evidence="6 7">
    <name type="scientific">Devosia nitrariae</name>
    <dbReference type="NCBI Taxonomy" id="2071872"/>
    <lineage>
        <taxon>Bacteria</taxon>
        <taxon>Pseudomonadati</taxon>
        <taxon>Pseudomonadota</taxon>
        <taxon>Alphaproteobacteria</taxon>
        <taxon>Hyphomicrobiales</taxon>
        <taxon>Devosiaceae</taxon>
        <taxon>Devosia</taxon>
    </lineage>
</organism>
<evidence type="ECO:0000256" key="1">
    <source>
        <dbReference type="ARBA" id="ARBA00022679"/>
    </source>
</evidence>
<dbReference type="InterPro" id="IPR050482">
    <property type="entry name" value="Sensor_HK_TwoCompSys"/>
</dbReference>
<feature type="domain" description="Signal transduction histidine kinase subgroup 3 dimerisation and phosphoacceptor" evidence="5">
    <location>
        <begin position="345"/>
        <end position="407"/>
    </location>
</feature>
<keyword evidence="4" id="KW-0472">Membrane</keyword>
<keyword evidence="4" id="KW-1133">Transmembrane helix</keyword>
<dbReference type="GO" id="GO:0016301">
    <property type="term" value="F:kinase activity"/>
    <property type="evidence" value="ECO:0007669"/>
    <property type="project" value="UniProtKB-KW"/>
</dbReference>
<evidence type="ECO:0000313" key="6">
    <source>
        <dbReference type="EMBL" id="GLQ55268.1"/>
    </source>
</evidence>
<name>A0ABQ5W659_9HYPH</name>
<feature type="transmembrane region" description="Helical" evidence="4">
    <location>
        <begin position="116"/>
        <end position="133"/>
    </location>
</feature>
<dbReference type="Proteomes" id="UP001156691">
    <property type="component" value="Unassembled WGS sequence"/>
</dbReference>
<dbReference type="PANTHER" id="PTHR24421">
    <property type="entry name" value="NITRATE/NITRITE SENSOR PROTEIN NARX-RELATED"/>
    <property type="match status" value="1"/>
</dbReference>
<accession>A0ABQ5W659</accession>
<keyword evidence="7" id="KW-1185">Reference proteome</keyword>
<protein>
    <submittedName>
        <fullName evidence="6">Two-component sensor histidine kinase</fullName>
    </submittedName>
</protein>
<proteinExistence type="predicted"/>
<keyword evidence="2 6" id="KW-0418">Kinase</keyword>
<dbReference type="SUPFAM" id="SSF55874">
    <property type="entry name" value="ATPase domain of HSP90 chaperone/DNA topoisomerase II/histidine kinase"/>
    <property type="match status" value="1"/>
</dbReference>
<dbReference type="Gene3D" id="3.30.565.10">
    <property type="entry name" value="Histidine kinase-like ATPase, C-terminal domain"/>
    <property type="match status" value="1"/>
</dbReference>
<evidence type="ECO:0000256" key="2">
    <source>
        <dbReference type="ARBA" id="ARBA00022777"/>
    </source>
</evidence>
<gene>
    <name evidence="6" type="ORF">GCM10010862_25270</name>
</gene>
<evidence type="ECO:0000256" key="3">
    <source>
        <dbReference type="ARBA" id="ARBA00023012"/>
    </source>
</evidence>
<feature type="transmembrane region" description="Helical" evidence="4">
    <location>
        <begin position="145"/>
        <end position="162"/>
    </location>
</feature>
<feature type="transmembrane region" description="Helical" evidence="4">
    <location>
        <begin position="9"/>
        <end position="27"/>
    </location>
</feature>
<keyword evidence="3" id="KW-0902">Two-component regulatory system</keyword>
<dbReference type="InterPro" id="IPR011712">
    <property type="entry name" value="Sig_transdc_His_kin_sub3_dim/P"/>
</dbReference>
<dbReference type="Pfam" id="PF07730">
    <property type="entry name" value="HisKA_3"/>
    <property type="match status" value="1"/>
</dbReference>
<dbReference type="InterPro" id="IPR036890">
    <property type="entry name" value="HATPase_C_sf"/>
</dbReference>
<evidence type="ECO:0000313" key="7">
    <source>
        <dbReference type="Proteomes" id="UP001156691"/>
    </source>
</evidence>
<keyword evidence="4" id="KW-0812">Transmembrane</keyword>
<evidence type="ECO:0000256" key="4">
    <source>
        <dbReference type="SAM" id="Phobius"/>
    </source>
</evidence>
<comment type="caution">
    <text evidence="6">The sequence shown here is derived from an EMBL/GenBank/DDBJ whole genome shotgun (WGS) entry which is preliminary data.</text>
</comment>
<feature type="transmembrane region" description="Helical" evidence="4">
    <location>
        <begin position="39"/>
        <end position="56"/>
    </location>
</feature>
<evidence type="ECO:0000259" key="5">
    <source>
        <dbReference type="Pfam" id="PF07730"/>
    </source>
</evidence>
<sequence length="540" mass="58591">MAQGGAGRAVAYSRLLLASVALVATYIDPTQPARFSQITYALLAAYVLGAALVVVAERTAPADSRRTLFVHAVDIAVAAVLVFLTEGPTSPFFTFFTLAIVGGTLSWGARGATLTALVLVTAFLGITAFQGATGGDVDFNRAAVRTTYLIVAAVLLAYFGWYRERNEERLQHLAGWLVAAEGEAKDDPELASTLEHAALVLGVRRVLVVWESEADPHLHLALWTGTECLTSQSAEPGGAVVAKEISGRSFYWSRVTGKVVTRRRRARLLAQAPLAHELLEEFGVACISAAPFEAPPYSGTVFMLDPGPFSFELLTLTELVARRIGDRFEHYRLTRELAEASVNRERARLARDLHDGTLQDLTAAGLSLKAMSSRVAPGDKESFTQIVELLGEQQARMRAFVDLMNPKRAAGTHTSLAAVLETSGRALARQWGCRIQTRVEPTSAMVSASRELQLRLIIAEAIANAARHGRASDVRIEARMDDRIFMDVFDNGTNHATTQRRTHGDPAPFSLAQRITEMGGSCRLFVDERGGHLAIELPEA</sequence>
<feature type="transmembrane region" description="Helical" evidence="4">
    <location>
        <begin position="68"/>
        <end position="85"/>
    </location>
</feature>
<reference evidence="7" key="1">
    <citation type="journal article" date="2019" name="Int. J. Syst. Evol. Microbiol.">
        <title>The Global Catalogue of Microorganisms (GCM) 10K type strain sequencing project: providing services to taxonomists for standard genome sequencing and annotation.</title>
        <authorList>
            <consortium name="The Broad Institute Genomics Platform"/>
            <consortium name="The Broad Institute Genome Sequencing Center for Infectious Disease"/>
            <person name="Wu L."/>
            <person name="Ma J."/>
        </authorList>
    </citation>
    <scope>NUCLEOTIDE SEQUENCE [LARGE SCALE GENOMIC DNA]</scope>
    <source>
        <strain evidence="7">NBRC 112416</strain>
    </source>
</reference>
<keyword evidence="1" id="KW-0808">Transferase</keyword>